<gene>
    <name evidence="4" type="ORF">SAMN04488559_10295</name>
</gene>
<dbReference type="Proteomes" id="UP000198948">
    <property type="component" value="Unassembled WGS sequence"/>
</dbReference>
<feature type="chain" id="PRO_5038521505" evidence="3">
    <location>
        <begin position="29"/>
        <end position="874"/>
    </location>
</feature>
<dbReference type="NCBIfam" id="TIGR01167">
    <property type="entry name" value="LPXTG_anchor"/>
    <property type="match status" value="1"/>
</dbReference>
<dbReference type="GO" id="GO:0030313">
    <property type="term" value="C:cell envelope"/>
    <property type="evidence" value="ECO:0007669"/>
    <property type="project" value="UniProtKB-SubCell"/>
</dbReference>
<dbReference type="PROSITE" id="PS51257">
    <property type="entry name" value="PROKAR_LIPOPROTEIN"/>
    <property type="match status" value="1"/>
</dbReference>
<dbReference type="STRING" id="142588.SAMN04488559_10295"/>
<name>A0A1H9QJX6_9LACT</name>
<keyword evidence="3" id="KW-0732">Signal</keyword>
<comment type="subcellular location">
    <subcellularLocation>
        <location evidence="1">Cell envelope</location>
    </subcellularLocation>
</comment>
<evidence type="ECO:0000256" key="3">
    <source>
        <dbReference type="SAM" id="SignalP"/>
    </source>
</evidence>
<evidence type="ECO:0000256" key="1">
    <source>
        <dbReference type="ARBA" id="ARBA00004196"/>
    </source>
</evidence>
<feature type="region of interest" description="Disordered" evidence="2">
    <location>
        <begin position="814"/>
        <end position="842"/>
    </location>
</feature>
<dbReference type="EMBL" id="FOHA01000002">
    <property type="protein sequence ID" value="SER60149.1"/>
    <property type="molecule type" value="Genomic_DNA"/>
</dbReference>
<dbReference type="Pfam" id="PF09479">
    <property type="entry name" value="Flg_new"/>
    <property type="match status" value="2"/>
</dbReference>
<feature type="signal peptide" evidence="3">
    <location>
        <begin position="1"/>
        <end position="28"/>
    </location>
</feature>
<proteinExistence type="predicted"/>
<dbReference type="RefSeq" id="WP_177165648.1">
    <property type="nucleotide sequence ID" value="NZ_FOHA01000002.1"/>
</dbReference>
<dbReference type="SUPFAM" id="SSF51126">
    <property type="entry name" value="Pectin lyase-like"/>
    <property type="match status" value="1"/>
</dbReference>
<dbReference type="InterPro" id="IPR042229">
    <property type="entry name" value="Listeria/Bacterioides_rpt_sf"/>
</dbReference>
<organism evidence="4 5">
    <name type="scientific">Isobaculum melis</name>
    <dbReference type="NCBI Taxonomy" id="142588"/>
    <lineage>
        <taxon>Bacteria</taxon>
        <taxon>Bacillati</taxon>
        <taxon>Bacillota</taxon>
        <taxon>Bacilli</taxon>
        <taxon>Lactobacillales</taxon>
        <taxon>Carnobacteriaceae</taxon>
        <taxon>Isobaculum</taxon>
    </lineage>
</organism>
<evidence type="ECO:0000313" key="4">
    <source>
        <dbReference type="EMBL" id="SER60149.1"/>
    </source>
</evidence>
<keyword evidence="5" id="KW-1185">Reference proteome</keyword>
<sequence length="874" mass="94534">MKMKRKSSLLLLTLLITQACFFNYPTIAAEEISDQLSEDEISSGVILEDNEINEIDNLEVNLPSLDDEKIKETESLKEEEQNTYQEKEVVQQHKIEPTVEEIPVTVQQKNEVSQLSVTDIVSVQTEAELRAELADIDNIPGETKVITITSNMQLNAAIPITLNHQKNVVIQGTSETVVLQAAAGQKHFTVNGTGAASLTFKNLTLKGAMEDSYAATEQLDLATITNATNGGGVVGTYINGEVHFDHVTFTQNKSARYTGNASAFEVNAKKATFEQCLFLTNFSGEGGAAIRLDSGNNENTILEINNTSFINNASSGSNIAGGAIYLKGGTNPATIQHSYFAKNQNKAGGKIMAGGGAIGIAQGSRPITIDYSVFKENSVHEPNPEDTGFFPGLVSDGGAFYANRGAGPLKITHSTFEQNTAYDEGGAVSFVLSDNPENLIENSTFVGNTSQGLQPADGIDGAGAIEISGNSSITSYATIVSNTFYDNTAEKGKSARGNKGAAVSYIYGAGRVENNLMSGNRADATVTEEMNFYLDTRSKNNVSVAANVIDQEATAVYGVLPFGLLQLGQETAGKAGSVPVQTIPIRPEGLADDVGVTDLSVDQNGHKRSTTNQDVGAIEIKWVKYVTNLTGSDWSLARPSNYDGRTYYETENPMELYQVYNTDEAVTTFVKPNEPEQKVFVGWNTEADGSGTSYSADTANGLIASENLTLYGQWEDVKVDTYHVYYDGNGANTGDNPVDAKEYLLEDTVAIQDLGNLSYSNHQFTGWNTKADGTGKFFAPNASFAVNEWLAEFNADRSMTLYAQWKMEEVPEKPILPNDKMDKEAGQNSPQKVEKEKAQLPQTSEKTNHGFILLGMLLVMLTGKQVIKNKQHTE</sequence>
<reference evidence="4 5" key="1">
    <citation type="submission" date="2016-10" db="EMBL/GenBank/DDBJ databases">
        <authorList>
            <person name="de Groot N.N."/>
        </authorList>
    </citation>
    <scope>NUCLEOTIDE SEQUENCE [LARGE SCALE GENOMIC DNA]</scope>
    <source>
        <strain evidence="4 5">DSM 13760</strain>
    </source>
</reference>
<dbReference type="Gene3D" id="2.60.40.4270">
    <property type="entry name" value="Listeria-Bacteroides repeat domain"/>
    <property type="match status" value="2"/>
</dbReference>
<accession>A0A1H9QJX6</accession>
<dbReference type="InterPro" id="IPR011050">
    <property type="entry name" value="Pectin_lyase_fold/virulence"/>
</dbReference>
<dbReference type="InterPro" id="IPR013378">
    <property type="entry name" value="InlB-like_B-rpt"/>
</dbReference>
<dbReference type="AlphaFoldDB" id="A0A1H9QJX6"/>
<evidence type="ECO:0000256" key="2">
    <source>
        <dbReference type="SAM" id="MobiDB-lite"/>
    </source>
</evidence>
<protein>
    <submittedName>
        <fullName evidence="4">LPXTG-motif cell wall anchor domain-containing protein</fullName>
    </submittedName>
</protein>
<evidence type="ECO:0000313" key="5">
    <source>
        <dbReference type="Proteomes" id="UP000198948"/>
    </source>
</evidence>